<dbReference type="RefSeq" id="WP_142824911.1">
    <property type="nucleotide sequence ID" value="NZ_CP117270.1"/>
</dbReference>
<proteinExistence type="predicted"/>
<keyword evidence="2" id="KW-1185">Reference proteome</keyword>
<dbReference type="Proteomes" id="UP000318939">
    <property type="component" value="Plasmid unnamed2"/>
</dbReference>
<geneLocation type="plasmid" evidence="1 2">
    <name>unnamed2</name>
</geneLocation>
<protein>
    <submittedName>
        <fullName evidence="1">Nucleotidyl transferase AbiEii/AbiGii toxin family protein</fullName>
    </submittedName>
</protein>
<accession>A0ABY8IVJ5</accession>
<keyword evidence="1" id="KW-0808">Transferase</keyword>
<keyword evidence="1" id="KW-0614">Plasmid</keyword>
<name>A0ABY8IVJ5_9HYPH</name>
<reference evidence="1" key="2">
    <citation type="journal article" date="2023" name="MicrobiologyOpen">
        <title>Genomics of the tumorigenes clade of the family Rhizobiaceae and description of Rhizobium rhododendri sp. nov.</title>
        <authorList>
            <person name="Kuzmanovic N."/>
            <person name="diCenzo G.C."/>
            <person name="Bunk B."/>
            <person name="Sproeer C."/>
            <person name="Fruehling A."/>
            <person name="Neumann-Schaal M."/>
            <person name="Overmann J."/>
            <person name="Smalla K."/>
        </authorList>
    </citation>
    <scope>NUCLEOTIDE SEQUENCE</scope>
    <source>
        <strain evidence="1">Rho-6.2</strain>
        <plasmid evidence="1">unnamed2</plasmid>
    </source>
</reference>
<evidence type="ECO:0000313" key="1">
    <source>
        <dbReference type="EMBL" id="WFS26554.1"/>
    </source>
</evidence>
<dbReference type="InterPro" id="IPR014942">
    <property type="entry name" value="AbiEii"/>
</dbReference>
<sequence length="234" mass="26206">MTDFQRPEHRIIAKALRLMDPTLLVLNRCWFAGGTAVVMMHGEYRRSLDVDFLCADMDGYRAMRSLAVEKGVGGLFAAPVTALREVRADQYGVRTLLSLDEQTIRFEIVRESRIPLDGIMNAGLGVPVLLPSDMMAEKLLANADRCQDRAVAYRDAIDLGMLIDYHGAISQDAVTKAENAYGGDIGRKALWVVDRLADRVELQHVCDALQMKRQDAARAMAALSREVLRFWHRS</sequence>
<dbReference type="EMBL" id="CP117270">
    <property type="protein sequence ID" value="WFS26554.1"/>
    <property type="molecule type" value="Genomic_DNA"/>
</dbReference>
<evidence type="ECO:0000313" key="2">
    <source>
        <dbReference type="Proteomes" id="UP000318939"/>
    </source>
</evidence>
<dbReference type="Pfam" id="PF08843">
    <property type="entry name" value="AbiEii"/>
    <property type="match status" value="1"/>
</dbReference>
<gene>
    <name evidence="1" type="ORF">PR018_28155</name>
</gene>
<organism evidence="1 2">
    <name type="scientific">Rhizobium rhododendri</name>
    <dbReference type="NCBI Taxonomy" id="2506430"/>
    <lineage>
        <taxon>Bacteria</taxon>
        <taxon>Pseudomonadati</taxon>
        <taxon>Pseudomonadota</taxon>
        <taxon>Alphaproteobacteria</taxon>
        <taxon>Hyphomicrobiales</taxon>
        <taxon>Rhizobiaceae</taxon>
        <taxon>Rhizobium/Agrobacterium group</taxon>
        <taxon>Rhizobium</taxon>
    </lineage>
</organism>
<dbReference type="GO" id="GO:0016740">
    <property type="term" value="F:transferase activity"/>
    <property type="evidence" value="ECO:0007669"/>
    <property type="project" value="UniProtKB-KW"/>
</dbReference>
<reference evidence="1" key="1">
    <citation type="journal article" date="2019" name="Phytopathology">
        <title>A Novel Group of Rhizobium tumorigenes-Like Agrobacteria Associated with Crown Gall Disease of Rhododendron and Blueberry.</title>
        <authorList>
            <person name="Kuzmanovic N."/>
            <person name="Behrens P."/>
            <person name="Idczak E."/>
            <person name="Wagner S."/>
            <person name="Gotz M."/>
            <person name="Sproer C."/>
            <person name="Bunk B."/>
            <person name="Overmann J."/>
            <person name="Smalla K."/>
        </authorList>
    </citation>
    <scope>NUCLEOTIDE SEQUENCE</scope>
    <source>
        <strain evidence="1">Rho-6.2</strain>
    </source>
</reference>